<dbReference type="InterPro" id="IPR012909">
    <property type="entry name" value="PHA_DNA-bd_N"/>
</dbReference>
<evidence type="ECO:0000259" key="1">
    <source>
        <dbReference type="Pfam" id="PF05233"/>
    </source>
</evidence>
<dbReference type="InterPro" id="IPR007897">
    <property type="entry name" value="PHB_accumulat"/>
</dbReference>
<dbReference type="EMBL" id="CP024847">
    <property type="protein sequence ID" value="AUR51053.1"/>
    <property type="molecule type" value="Genomic_DNA"/>
</dbReference>
<evidence type="ECO:0000313" key="3">
    <source>
        <dbReference type="EMBL" id="AUR51053.1"/>
    </source>
</evidence>
<feature type="domain" description="PHA accumulation regulator DNA-binding N-terminal" evidence="2">
    <location>
        <begin position="9"/>
        <end position="68"/>
    </location>
</feature>
<dbReference type="Pfam" id="PF05233">
    <property type="entry name" value="PHB_acc"/>
    <property type="match status" value="1"/>
</dbReference>
<dbReference type="KEGG" id="nba:CUN60_01605"/>
<feature type="domain" description="PHB accumulation regulatory" evidence="1">
    <location>
        <begin position="73"/>
        <end position="111"/>
    </location>
</feature>
<dbReference type="GO" id="GO:0006355">
    <property type="term" value="P:regulation of DNA-templated transcription"/>
    <property type="evidence" value="ECO:0007669"/>
    <property type="project" value="InterPro"/>
</dbReference>
<dbReference type="OrthoDB" id="9795345at2"/>
<evidence type="ECO:0000313" key="4">
    <source>
        <dbReference type="Proteomes" id="UP000236655"/>
    </source>
</evidence>
<dbReference type="Proteomes" id="UP000236655">
    <property type="component" value="Chromosome"/>
</dbReference>
<dbReference type="AlphaFoldDB" id="A0A2I7N3N4"/>
<dbReference type="InterPro" id="IPR010134">
    <property type="entry name" value="PHA_reg_PhaR"/>
</dbReference>
<accession>A0A2I7N3N4</accession>
<reference evidence="4" key="1">
    <citation type="submission" date="2017-11" db="EMBL/GenBank/DDBJ databases">
        <authorList>
            <person name="Chan K.G."/>
            <person name="Lee L.S."/>
        </authorList>
    </citation>
    <scope>NUCLEOTIDE SEQUENCE [LARGE SCALE GENOMIC DNA]</scope>
    <source>
        <strain evidence="4">DSM 100970</strain>
    </source>
</reference>
<protein>
    <submittedName>
        <fullName evidence="3">Polyhydroxyalkanoate synthesis repressor PhaR</fullName>
    </submittedName>
</protein>
<gene>
    <name evidence="3" type="primary">phaR</name>
    <name evidence="3" type="ORF">CUN60_01605</name>
</gene>
<sequence>MKKPSETRIIKKYQNRRLYDTATSTYIVLEDIKQMIIDGDTVIVTDVKTGIDVTRSVLLQIILDEEANRTPIFSNDFLVQIIRFYGKSFQSAISPFLEQSIDLLRQTQKRFYTQLKATYPKESLPSSMELWKTFLHDHGPQLQQNIFDYISNSTSNFLQMQEQVHEQFSTQAEKFINMMQFPFNKGSK</sequence>
<dbReference type="Pfam" id="PF07879">
    <property type="entry name" value="PHB_acc_N"/>
    <property type="match status" value="1"/>
</dbReference>
<name>A0A2I7N3N4_9NEIS</name>
<keyword evidence="4" id="KW-1185">Reference proteome</keyword>
<dbReference type="NCBIfam" id="TIGR01848">
    <property type="entry name" value="PHA_reg_PhaR"/>
    <property type="match status" value="1"/>
</dbReference>
<proteinExistence type="predicted"/>
<dbReference type="RefSeq" id="WP_102950353.1">
    <property type="nucleotide sequence ID" value="NZ_CP024847.1"/>
</dbReference>
<organism evidence="3 4">
    <name type="scientific">Aquella oligotrophica</name>
    <dbReference type="NCBI Taxonomy" id="2067065"/>
    <lineage>
        <taxon>Bacteria</taxon>
        <taxon>Pseudomonadati</taxon>
        <taxon>Pseudomonadota</taxon>
        <taxon>Betaproteobacteria</taxon>
        <taxon>Neisseriales</taxon>
        <taxon>Neisseriaceae</taxon>
        <taxon>Aquella</taxon>
    </lineage>
</organism>
<evidence type="ECO:0000259" key="2">
    <source>
        <dbReference type="Pfam" id="PF07879"/>
    </source>
</evidence>